<name>A0A8S5UYC5_9CAUD</name>
<reference evidence="1" key="1">
    <citation type="journal article" date="2021" name="Proc. Natl. Acad. Sci. U.S.A.">
        <title>A Catalog of Tens of Thousands of Viruses from Human Metagenomes Reveals Hidden Associations with Chronic Diseases.</title>
        <authorList>
            <person name="Tisza M.J."/>
            <person name="Buck C.B."/>
        </authorList>
    </citation>
    <scope>NUCLEOTIDE SEQUENCE</scope>
    <source>
        <strain evidence="1">Ct7113</strain>
    </source>
</reference>
<dbReference type="EMBL" id="BK016164">
    <property type="protein sequence ID" value="DAF99350.1"/>
    <property type="molecule type" value="Genomic_DNA"/>
</dbReference>
<sequence length="234" mass="27093">MERLTEHSKQTSHENGICCTHFRGPECLRVGGNCAMNCKWEEAAWSRLAAYEDTRLEPEEIDMDHEAAEQLRRLCRNCDIDRLEELAEADKNGRVVVLPRWKNEEERLERRRLMRIMADGAIDRLMENPLKEENGPDIAELRVVNTDRLLELAKADEDGRLFLLPMKPGRPMLCQEYFERPWVMKNVTLCVQYKSSAGIIFYMGYDVFRGLVECGRITPLSQEGEETLEGKANV</sequence>
<proteinExistence type="predicted"/>
<protein>
    <submittedName>
        <fullName evidence="1">Uncharacterized protein</fullName>
    </submittedName>
</protein>
<organism evidence="1">
    <name type="scientific">Myoviridae sp. ct7113</name>
    <dbReference type="NCBI Taxonomy" id="2825037"/>
    <lineage>
        <taxon>Viruses</taxon>
        <taxon>Duplodnaviria</taxon>
        <taxon>Heunggongvirae</taxon>
        <taxon>Uroviricota</taxon>
        <taxon>Caudoviricetes</taxon>
    </lineage>
</organism>
<accession>A0A8S5UYC5</accession>
<evidence type="ECO:0000313" key="1">
    <source>
        <dbReference type="EMBL" id="DAF99350.1"/>
    </source>
</evidence>